<feature type="binding site" evidence="10">
    <location>
        <position position="435"/>
    </location>
    <ligand>
        <name>substrate</name>
    </ligand>
</feature>
<keyword evidence="5" id="KW-0136">Cellulose degradation</keyword>
<dbReference type="PRINTS" id="PR00131">
    <property type="entry name" value="GLHYDRLASE1"/>
</dbReference>
<keyword evidence="4 12" id="KW-0378">Hydrolase</keyword>
<feature type="active site" description="Proton donor" evidence="9">
    <location>
        <position position="182"/>
    </location>
</feature>
<evidence type="ECO:0000256" key="11">
    <source>
        <dbReference type="PROSITE-ProRule" id="PRU10055"/>
    </source>
</evidence>
<dbReference type="InterPro" id="IPR017853">
    <property type="entry name" value="GH"/>
</dbReference>
<feature type="binding site" evidence="10">
    <location>
        <position position="316"/>
    </location>
    <ligand>
        <name>substrate</name>
    </ligand>
</feature>
<dbReference type="InterPro" id="IPR033132">
    <property type="entry name" value="GH_1_N_CS"/>
</dbReference>
<comment type="caution">
    <text evidence="13">The sequence shown here is derived from an EMBL/GenBank/DDBJ whole genome shotgun (WGS) entry which is preliminary data.</text>
</comment>
<dbReference type="InterPro" id="IPR018120">
    <property type="entry name" value="Glyco_hydro_1_AS"/>
</dbReference>
<keyword evidence="7 12" id="KW-0326">Glycosidase</keyword>
<evidence type="ECO:0000256" key="5">
    <source>
        <dbReference type="ARBA" id="ARBA00023001"/>
    </source>
</evidence>
<evidence type="ECO:0000256" key="1">
    <source>
        <dbReference type="ARBA" id="ARBA00000448"/>
    </source>
</evidence>
<comment type="catalytic activity">
    <reaction evidence="1 12">
        <text>Hydrolysis of terminal, non-reducing beta-D-glucosyl residues with release of beta-D-glucose.</text>
        <dbReference type="EC" id="3.2.1.21"/>
    </reaction>
</comment>
<keyword evidence="14" id="KW-1185">Reference proteome</keyword>
<dbReference type="InterPro" id="IPR001360">
    <property type="entry name" value="Glyco_hydro_1"/>
</dbReference>
<dbReference type="GO" id="GO:0030245">
    <property type="term" value="P:cellulose catabolic process"/>
    <property type="evidence" value="ECO:0007669"/>
    <property type="project" value="UniProtKB-KW"/>
</dbReference>
<feature type="active site" description="Nucleophile" evidence="9 11">
    <location>
        <position position="389"/>
    </location>
</feature>
<dbReference type="EC" id="3.2.1.21" evidence="3 12"/>
<accession>A0A9W6UHP4</accession>
<sequence length="485" mass="53015">MTSQNVTSPVLATDQEGAGIRFPEGFVWGAATASFQIEGATTADGRGPSIWDTFCATPGKVNNGDTGDPACDHYNRFREDVALVRDLGLGAYRFSIGWPRIQPDGKGQILQAGLDFYDKLVDALLEAGIEPWPTLYHWDLPQALEDDGGWTNRDTSYRFAEYAGVMHKLLGDRVTNWSTLNEPWCSSFLGYASGVHAPGRREPASALAAVHHLLLGHGLAAATIREQAVGSARKPLVGIVHNQTTIRPNTESEADLDAARRMDALRNRIFTEPLLNGTYPEDLRADVAEISDFGFVQEGDLEIISAPLDMMGVNFYNPTWVAGSTDGLDPADFDVEGEYSPSVGSEHVITVRRGLPVTAMGWEIDSTGLYDTLARLATDYPGLSLYITENGAAFDDQVTGDAVHDENRRAYLESHLRAAHAAIEAGVPLKGYFAWSLLDNFEWALGYDKRFGIVHVDYETQRRTVKDSGRWYGRVVQEGGIGGAP</sequence>
<evidence type="ECO:0000313" key="13">
    <source>
        <dbReference type="EMBL" id="GLU46205.1"/>
    </source>
</evidence>
<dbReference type="PANTHER" id="PTHR10353">
    <property type="entry name" value="GLYCOSYL HYDROLASE"/>
    <property type="match status" value="1"/>
</dbReference>
<protein>
    <recommendedName>
        <fullName evidence="3 12">Beta-glucosidase</fullName>
        <ecNumber evidence="3 12">3.2.1.21</ecNumber>
    </recommendedName>
</protein>
<dbReference type="SUPFAM" id="SSF51445">
    <property type="entry name" value="(Trans)glycosidases"/>
    <property type="match status" value="1"/>
</dbReference>
<dbReference type="NCBIfam" id="TIGR03356">
    <property type="entry name" value="BGL"/>
    <property type="match status" value="1"/>
</dbReference>
<evidence type="ECO:0000313" key="14">
    <source>
        <dbReference type="Proteomes" id="UP001165092"/>
    </source>
</evidence>
<dbReference type="PANTHER" id="PTHR10353:SF36">
    <property type="entry name" value="LP05116P"/>
    <property type="match status" value="1"/>
</dbReference>
<evidence type="ECO:0000256" key="3">
    <source>
        <dbReference type="ARBA" id="ARBA00012744"/>
    </source>
</evidence>
<dbReference type="FunFam" id="3.20.20.80:FF:000004">
    <property type="entry name" value="Beta-glucosidase 6-phospho-beta-glucosidase"/>
    <property type="match status" value="1"/>
</dbReference>
<dbReference type="PROSITE" id="PS00653">
    <property type="entry name" value="GLYCOSYL_HYDROL_F1_2"/>
    <property type="match status" value="1"/>
</dbReference>
<evidence type="ECO:0000256" key="9">
    <source>
        <dbReference type="PIRSR" id="PIRSR617736-1"/>
    </source>
</evidence>
<gene>
    <name evidence="13" type="ORF">Nans01_05560</name>
</gene>
<organism evidence="13 14">
    <name type="scientific">Nocardiopsis ansamitocini</name>
    <dbReference type="NCBI Taxonomy" id="1670832"/>
    <lineage>
        <taxon>Bacteria</taxon>
        <taxon>Bacillati</taxon>
        <taxon>Actinomycetota</taxon>
        <taxon>Actinomycetes</taxon>
        <taxon>Streptosporangiales</taxon>
        <taxon>Nocardiopsidaceae</taxon>
        <taxon>Nocardiopsis</taxon>
    </lineage>
</organism>
<dbReference type="Gene3D" id="3.20.20.80">
    <property type="entry name" value="Glycosidases"/>
    <property type="match status" value="1"/>
</dbReference>
<dbReference type="Pfam" id="PF00232">
    <property type="entry name" value="Glyco_hydro_1"/>
    <property type="match status" value="1"/>
</dbReference>
<keyword evidence="6" id="KW-0119">Carbohydrate metabolism</keyword>
<evidence type="ECO:0000256" key="6">
    <source>
        <dbReference type="ARBA" id="ARBA00023277"/>
    </source>
</evidence>
<feature type="binding site" evidence="10">
    <location>
        <position position="36"/>
    </location>
    <ligand>
        <name>substrate</name>
    </ligand>
</feature>
<name>A0A9W6UHP4_9ACTN</name>
<evidence type="ECO:0000256" key="4">
    <source>
        <dbReference type="ARBA" id="ARBA00022801"/>
    </source>
</evidence>
<feature type="binding site" evidence="10">
    <location>
        <position position="181"/>
    </location>
    <ligand>
        <name>substrate</name>
    </ligand>
</feature>
<evidence type="ECO:0000256" key="10">
    <source>
        <dbReference type="PIRSR" id="PIRSR617736-2"/>
    </source>
</evidence>
<feature type="binding site" evidence="10">
    <location>
        <position position="137"/>
    </location>
    <ligand>
        <name>substrate</name>
    </ligand>
</feature>
<dbReference type="GO" id="GO:0008422">
    <property type="term" value="F:beta-glucosidase activity"/>
    <property type="evidence" value="ECO:0007669"/>
    <property type="project" value="UniProtKB-EC"/>
</dbReference>
<proteinExistence type="inferred from homology"/>
<feature type="binding site" evidence="10">
    <location>
        <begin position="442"/>
        <end position="443"/>
    </location>
    <ligand>
        <name>substrate</name>
    </ligand>
</feature>
<dbReference type="AlphaFoldDB" id="A0A9W6UHP4"/>
<reference evidence="13" key="1">
    <citation type="submission" date="2023-02" db="EMBL/GenBank/DDBJ databases">
        <title>Nocardiopsis ansamitocini NBRC 112285.</title>
        <authorList>
            <person name="Ichikawa N."/>
            <person name="Sato H."/>
            <person name="Tonouchi N."/>
        </authorList>
    </citation>
    <scope>NUCLEOTIDE SEQUENCE</scope>
    <source>
        <strain evidence="13">NBRC 112285</strain>
    </source>
</reference>
<dbReference type="Proteomes" id="UP001165092">
    <property type="component" value="Unassembled WGS sequence"/>
</dbReference>
<evidence type="ECO:0000256" key="12">
    <source>
        <dbReference type="RuleBase" id="RU361175"/>
    </source>
</evidence>
<keyword evidence="8" id="KW-0624">Polysaccharide degradation</keyword>
<evidence type="ECO:0000256" key="8">
    <source>
        <dbReference type="ARBA" id="ARBA00023326"/>
    </source>
</evidence>
<dbReference type="InterPro" id="IPR017736">
    <property type="entry name" value="Glyco_hydro_1_beta-glucosidase"/>
</dbReference>
<dbReference type="PROSITE" id="PS00572">
    <property type="entry name" value="GLYCOSYL_HYDROL_F1_1"/>
    <property type="match status" value="1"/>
</dbReference>
<dbReference type="EMBL" id="BSQG01000001">
    <property type="protein sequence ID" value="GLU46205.1"/>
    <property type="molecule type" value="Genomic_DNA"/>
</dbReference>
<comment type="similarity">
    <text evidence="2 12">Belongs to the glycosyl hydrolase 1 family.</text>
</comment>
<evidence type="ECO:0000256" key="2">
    <source>
        <dbReference type="ARBA" id="ARBA00010838"/>
    </source>
</evidence>
<dbReference type="GO" id="GO:0005829">
    <property type="term" value="C:cytosol"/>
    <property type="evidence" value="ECO:0007669"/>
    <property type="project" value="TreeGrafter"/>
</dbReference>
<evidence type="ECO:0000256" key="7">
    <source>
        <dbReference type="ARBA" id="ARBA00023295"/>
    </source>
</evidence>